<dbReference type="Pfam" id="PF00171">
    <property type="entry name" value="Aldedh"/>
    <property type="match status" value="1"/>
</dbReference>
<accession>A0ABV1SJK7</accession>
<proteinExistence type="predicted"/>
<sequence length="507" mass="53146">MSFIPHGKHLVAGAWIGTEERFASDPAHGPAHHFSVGTPALVDQACKAAEEAFWSYGYSIRETRASFLETIAEEIEARAEAITEIGTQETGLPIARLQGERGRTTGQLRLFAAHIRKGEYLDRRIDLAQPERKPAPRPEIRLIERPIGPVAVFGASNFPLAFSTAGGDTAAALAAGCPVVVKGHSAHPGTGEIIAEAVAAAIARCGLDAGVFSLIQGGNRHVGQALVEHPDIKAVGFTGSLAGGRALFDLCAKRPEPIPFFGELGSVNPMFVLPAALAARGRELGAGWAASLSMGAGQFCTNPGIAVVPAGAEGDAFVAATAEALAKIGPQPMLTHGIARAYNEGKARFDARNSVRPVMTTESTGREARPNLYEVAAGSFLEDHALSEEVFGPLGLVVRVGAAEEMRALAKGFEGQLTATILMEEADTELARGLLPVLERKAGRVLVNGFPTGVEVVDSMVHGGPYPASTNFGATSVGTLSIRRFLRPVSYQNFPATLLGDDLVAAP</sequence>
<dbReference type="InterPro" id="IPR016161">
    <property type="entry name" value="Ald_DH/histidinol_DH"/>
</dbReference>
<protein>
    <submittedName>
        <fullName evidence="3">Aldehyde dehydrogenase (NADP(+))</fullName>
    </submittedName>
</protein>
<organism evidence="3 4">
    <name type="scientific">Thioclava kandeliae</name>
    <dbReference type="NCBI Taxonomy" id="3070818"/>
    <lineage>
        <taxon>Bacteria</taxon>
        <taxon>Pseudomonadati</taxon>
        <taxon>Pseudomonadota</taxon>
        <taxon>Alphaproteobacteria</taxon>
        <taxon>Rhodobacterales</taxon>
        <taxon>Paracoccaceae</taxon>
        <taxon>Thioclava</taxon>
    </lineage>
</organism>
<evidence type="ECO:0000313" key="4">
    <source>
        <dbReference type="Proteomes" id="UP001438953"/>
    </source>
</evidence>
<dbReference type="CDD" id="cd07129">
    <property type="entry name" value="ALDH_KGSADH"/>
    <property type="match status" value="1"/>
</dbReference>
<gene>
    <name evidence="3" type="ORF">VSX56_15000</name>
</gene>
<dbReference type="RefSeq" id="WP_350938305.1">
    <property type="nucleotide sequence ID" value="NZ_JAYWLC010000014.1"/>
</dbReference>
<evidence type="ECO:0000256" key="1">
    <source>
        <dbReference type="ARBA" id="ARBA00023002"/>
    </source>
</evidence>
<dbReference type="InterPro" id="IPR015590">
    <property type="entry name" value="Aldehyde_DH_dom"/>
</dbReference>
<evidence type="ECO:0000259" key="2">
    <source>
        <dbReference type="Pfam" id="PF00171"/>
    </source>
</evidence>
<keyword evidence="4" id="KW-1185">Reference proteome</keyword>
<dbReference type="Proteomes" id="UP001438953">
    <property type="component" value="Unassembled WGS sequence"/>
</dbReference>
<dbReference type="PANTHER" id="PTHR43353:SF3">
    <property type="entry name" value="ALDEHYDE DEHYDROGENASE-RELATED"/>
    <property type="match status" value="1"/>
</dbReference>
<keyword evidence="1" id="KW-0560">Oxidoreductase</keyword>
<reference evidence="3 4" key="1">
    <citation type="submission" date="2024-06" db="EMBL/GenBank/DDBJ databases">
        <title>Thioclava kandeliae sp. nov. from a rhizosphere soil sample of Kandelia candel in a mangrove.</title>
        <authorList>
            <person name="Mu T."/>
        </authorList>
    </citation>
    <scope>NUCLEOTIDE SEQUENCE [LARGE SCALE GENOMIC DNA]</scope>
    <source>
        <strain evidence="3 4">CPCC 100088</strain>
    </source>
</reference>
<evidence type="ECO:0000313" key="3">
    <source>
        <dbReference type="EMBL" id="MER5173079.1"/>
    </source>
</evidence>
<feature type="domain" description="Aldehyde dehydrogenase" evidence="2">
    <location>
        <begin position="32"/>
        <end position="328"/>
    </location>
</feature>
<name>A0ABV1SJK7_9RHOB</name>
<dbReference type="Gene3D" id="3.40.605.10">
    <property type="entry name" value="Aldehyde Dehydrogenase, Chain A, domain 1"/>
    <property type="match status" value="2"/>
</dbReference>
<dbReference type="InterPro" id="IPR044151">
    <property type="entry name" value="ALDH_KGSADH"/>
</dbReference>
<dbReference type="EMBL" id="JAYWLC010000014">
    <property type="protein sequence ID" value="MER5173079.1"/>
    <property type="molecule type" value="Genomic_DNA"/>
</dbReference>
<comment type="caution">
    <text evidence="3">The sequence shown here is derived from an EMBL/GenBank/DDBJ whole genome shotgun (WGS) entry which is preliminary data.</text>
</comment>
<dbReference type="SUPFAM" id="SSF53720">
    <property type="entry name" value="ALDH-like"/>
    <property type="match status" value="1"/>
</dbReference>
<dbReference type="InterPro" id="IPR016162">
    <property type="entry name" value="Ald_DH_N"/>
</dbReference>
<dbReference type="PANTHER" id="PTHR43353">
    <property type="entry name" value="SUCCINATE-SEMIALDEHYDE DEHYDROGENASE, MITOCHONDRIAL"/>
    <property type="match status" value="1"/>
</dbReference>
<dbReference type="InterPro" id="IPR050740">
    <property type="entry name" value="Aldehyde_DH_Superfamily"/>
</dbReference>